<feature type="domain" description="Porin" evidence="2">
    <location>
        <begin position="7"/>
        <end position="289"/>
    </location>
</feature>
<reference evidence="3 4" key="1">
    <citation type="submission" date="2016-10" db="EMBL/GenBank/DDBJ databases">
        <authorList>
            <person name="de Groot N.N."/>
        </authorList>
    </citation>
    <scope>NUCLEOTIDE SEQUENCE [LARGE SCALE GENOMIC DNA]</scope>
    <source>
        <strain evidence="3 4">U95</strain>
    </source>
</reference>
<dbReference type="RefSeq" id="WP_090219057.1">
    <property type="nucleotide sequence ID" value="NZ_CANMHN010000006.1"/>
</dbReference>
<dbReference type="OrthoDB" id="7326315at2"/>
<dbReference type="Proteomes" id="UP000198767">
    <property type="component" value="Unassembled WGS sequence"/>
</dbReference>
<dbReference type="Gene3D" id="2.40.160.10">
    <property type="entry name" value="Porin"/>
    <property type="match status" value="1"/>
</dbReference>
<evidence type="ECO:0000259" key="2">
    <source>
        <dbReference type="Pfam" id="PF13609"/>
    </source>
</evidence>
<organism evidence="3 4">
    <name type="scientific">Epibacterium ulvae</name>
    <dbReference type="NCBI Taxonomy" id="1156985"/>
    <lineage>
        <taxon>Bacteria</taxon>
        <taxon>Pseudomonadati</taxon>
        <taxon>Pseudomonadota</taxon>
        <taxon>Alphaproteobacteria</taxon>
        <taxon>Rhodobacterales</taxon>
        <taxon>Roseobacteraceae</taxon>
        <taxon>Epibacterium</taxon>
    </lineage>
</organism>
<dbReference type="InterPro" id="IPR023614">
    <property type="entry name" value="Porin_dom_sf"/>
</dbReference>
<keyword evidence="1" id="KW-0732">Signal</keyword>
<dbReference type="STRING" id="1156985.SAMN04488118_106178"/>
<dbReference type="GO" id="GO:0015288">
    <property type="term" value="F:porin activity"/>
    <property type="evidence" value="ECO:0007669"/>
    <property type="project" value="InterPro"/>
</dbReference>
<keyword evidence="4" id="KW-1185">Reference proteome</keyword>
<dbReference type="Pfam" id="PF13609">
    <property type="entry name" value="Porin_4"/>
    <property type="match status" value="1"/>
</dbReference>
<dbReference type="InterPro" id="IPR033900">
    <property type="entry name" value="Gram_neg_porin_domain"/>
</dbReference>
<protein>
    <submittedName>
        <fullName evidence="3">Outer membrane protein OmpU</fullName>
    </submittedName>
</protein>
<accession>A0A1G5QYP2</accession>
<evidence type="ECO:0000313" key="4">
    <source>
        <dbReference type="Proteomes" id="UP000198767"/>
    </source>
</evidence>
<feature type="signal peptide" evidence="1">
    <location>
        <begin position="1"/>
        <end position="20"/>
    </location>
</feature>
<evidence type="ECO:0000313" key="3">
    <source>
        <dbReference type="EMBL" id="SCZ66361.1"/>
    </source>
</evidence>
<dbReference type="AlphaFoldDB" id="A0A1G5QYP2"/>
<dbReference type="EMBL" id="FMWG01000006">
    <property type="protein sequence ID" value="SCZ66361.1"/>
    <property type="molecule type" value="Genomic_DNA"/>
</dbReference>
<gene>
    <name evidence="3" type="ORF">SAMN04488118_106178</name>
</gene>
<evidence type="ECO:0000256" key="1">
    <source>
        <dbReference type="SAM" id="SignalP"/>
    </source>
</evidence>
<dbReference type="SUPFAM" id="SSF56935">
    <property type="entry name" value="Porins"/>
    <property type="match status" value="1"/>
</dbReference>
<sequence length="300" mass="31188">MKKILFATTALIATTGMAAAEIKLGGSARFGLAYNEGNAEETRVEQRFRVNIDGITESDAGVKFEVRFRLESNEDENSAIAGRGPGAARFSVSTGGFRLDLGNTSDVIDSGDVVDYFGYGVGLTSFIEQSNNGDLDLVGFGAGDQDQTTVKARYTAGDFTVSGSYSDERVGDVQQYQLGASYNFGNYTVGAAFGNTDSGATDEDFWAASFNGEIGAVAFSVLATDSDGQDDVTFGASLNYALSSATDLRFAISDGGADANETSFGVGFRHSLGGGVSLRGGVGQDADENTVADLGVALSF</sequence>
<dbReference type="GO" id="GO:0016020">
    <property type="term" value="C:membrane"/>
    <property type="evidence" value="ECO:0007669"/>
    <property type="project" value="InterPro"/>
</dbReference>
<feature type="chain" id="PRO_5011454740" evidence="1">
    <location>
        <begin position="21"/>
        <end position="300"/>
    </location>
</feature>
<name>A0A1G5QYP2_9RHOB</name>
<proteinExistence type="predicted"/>